<evidence type="ECO:0000313" key="3">
    <source>
        <dbReference type="Proteomes" id="UP001156682"/>
    </source>
</evidence>
<gene>
    <name evidence="2" type="ORF">GCM10007878_14000</name>
</gene>
<dbReference type="PANTHER" id="PTHR13504:SF38">
    <property type="entry name" value="FIDO DOMAIN-CONTAINING PROTEIN"/>
    <property type="match status" value="1"/>
</dbReference>
<dbReference type="InterPro" id="IPR003812">
    <property type="entry name" value="Fido"/>
</dbReference>
<dbReference type="Gene3D" id="1.10.3290.10">
    <property type="entry name" value="Fido-like domain"/>
    <property type="match status" value="1"/>
</dbReference>
<dbReference type="EMBL" id="BSOR01000023">
    <property type="protein sequence ID" value="GLR63962.1"/>
    <property type="molecule type" value="Genomic_DNA"/>
</dbReference>
<dbReference type="InterPro" id="IPR036597">
    <property type="entry name" value="Fido-like_dom_sf"/>
</dbReference>
<evidence type="ECO:0000259" key="1">
    <source>
        <dbReference type="PROSITE" id="PS51459"/>
    </source>
</evidence>
<dbReference type="RefSeq" id="WP_027850938.1">
    <property type="nucleotide sequence ID" value="NZ_BSOR01000023.1"/>
</dbReference>
<proteinExistence type="predicted"/>
<dbReference type="InterPro" id="IPR049514">
    <property type="entry name" value="Fic-like_C"/>
</dbReference>
<evidence type="ECO:0000313" key="2">
    <source>
        <dbReference type="EMBL" id="GLR63962.1"/>
    </source>
</evidence>
<dbReference type="Pfam" id="PF02661">
    <property type="entry name" value="Fic"/>
    <property type="match status" value="1"/>
</dbReference>
<dbReference type="PANTHER" id="PTHR13504">
    <property type="entry name" value="FIDO DOMAIN-CONTAINING PROTEIN DDB_G0283145"/>
    <property type="match status" value="1"/>
</dbReference>
<dbReference type="Proteomes" id="UP001156682">
    <property type="component" value="Unassembled WGS sequence"/>
</dbReference>
<dbReference type="SUPFAM" id="SSF140931">
    <property type="entry name" value="Fic-like"/>
    <property type="match status" value="1"/>
</dbReference>
<organism evidence="2 3">
    <name type="scientific">Marinospirillum insulare</name>
    <dbReference type="NCBI Taxonomy" id="217169"/>
    <lineage>
        <taxon>Bacteria</taxon>
        <taxon>Pseudomonadati</taxon>
        <taxon>Pseudomonadota</taxon>
        <taxon>Gammaproteobacteria</taxon>
        <taxon>Oceanospirillales</taxon>
        <taxon>Oceanospirillaceae</taxon>
        <taxon>Marinospirillum</taxon>
    </lineage>
</organism>
<keyword evidence="3" id="KW-1185">Reference proteome</keyword>
<protein>
    <submittedName>
        <fullName evidence="2">Cell filamentation protein Fic</fullName>
    </submittedName>
</protein>
<accession>A0ABQ5ZWZ3</accession>
<comment type="caution">
    <text evidence="2">The sequence shown here is derived from an EMBL/GenBank/DDBJ whole genome shotgun (WGS) entry which is preliminary data.</text>
</comment>
<feature type="domain" description="Fido" evidence="1">
    <location>
        <begin position="100"/>
        <end position="242"/>
    </location>
</feature>
<sequence>MSKYAPPLTITAKMLNLIASISEQLGRVAERENQAQTLGLRRANKIRTIQGSLAIEGNSLSVDQITAVLEGKPVIAPPREVLEVKNALAVYEKFDKYNPQSEADLLEAHQVLMLGLVDELGNYRSGGVGVMSGSQVVHLAPPANQVPRLMADLFAWLKATDHHPLIASAVFHYEFEFIHPFADGNGRMGRLWQSLILAKWNPLFANLPIESLVFAYQAGYYRAISASTEQTDSAPFVEFMLGIIAETLSSQISEALTPTDKQALSQRLESQLELRLESALAAKIMLLLQNEPLSKSELASLLGHKSVSGELNKQVKALLNLAYIEMTIPDKPSSRLQKYRLSKVSVTTTPPI</sequence>
<dbReference type="PROSITE" id="PS51459">
    <property type="entry name" value="FIDO"/>
    <property type="match status" value="1"/>
</dbReference>
<dbReference type="InterPro" id="IPR040198">
    <property type="entry name" value="Fido_containing"/>
</dbReference>
<name>A0ABQ5ZWZ3_9GAMM</name>
<dbReference type="Pfam" id="PF21247">
    <property type="entry name" value="Fic-like_C"/>
    <property type="match status" value="1"/>
</dbReference>
<reference evidence="3" key="1">
    <citation type="journal article" date="2019" name="Int. J. Syst. Evol. Microbiol.">
        <title>The Global Catalogue of Microorganisms (GCM) 10K type strain sequencing project: providing services to taxonomists for standard genome sequencing and annotation.</title>
        <authorList>
            <consortium name="The Broad Institute Genomics Platform"/>
            <consortium name="The Broad Institute Genome Sequencing Center for Infectious Disease"/>
            <person name="Wu L."/>
            <person name="Ma J."/>
        </authorList>
    </citation>
    <scope>NUCLEOTIDE SEQUENCE [LARGE SCALE GENOMIC DNA]</scope>
    <source>
        <strain evidence="3">NBRC 100033</strain>
    </source>
</reference>